<dbReference type="InterPro" id="IPR029063">
    <property type="entry name" value="SAM-dependent_MTases_sf"/>
</dbReference>
<dbReference type="InterPro" id="IPR004556">
    <property type="entry name" value="HemK-like"/>
</dbReference>
<evidence type="ECO:0000313" key="7">
    <source>
        <dbReference type="EMBL" id="NYJ22179.1"/>
    </source>
</evidence>
<dbReference type="PANTHER" id="PTHR18895">
    <property type="entry name" value="HEMK METHYLTRANSFERASE"/>
    <property type="match status" value="1"/>
</dbReference>
<feature type="domain" description="Methyltransferase small" evidence="6">
    <location>
        <begin position="65"/>
        <end position="166"/>
    </location>
</feature>
<keyword evidence="3 7" id="KW-0808">Transferase</keyword>
<evidence type="ECO:0000256" key="4">
    <source>
        <dbReference type="ARBA" id="ARBA00022691"/>
    </source>
</evidence>
<protein>
    <recommendedName>
        <fullName evidence="1">peptide chain release factor N(5)-glutamine methyltransferase</fullName>
        <ecNumber evidence="1">2.1.1.297</ecNumber>
    </recommendedName>
</protein>
<dbReference type="PANTHER" id="PTHR18895:SF74">
    <property type="entry name" value="MTRF1L RELEASE FACTOR GLUTAMINE METHYLTRANSFERASE"/>
    <property type="match status" value="1"/>
</dbReference>
<dbReference type="NCBIfam" id="TIGR03704">
    <property type="entry name" value="PrmC_rel_meth"/>
    <property type="match status" value="1"/>
</dbReference>
<reference evidence="7 8" key="1">
    <citation type="submission" date="2020-07" db="EMBL/GenBank/DDBJ databases">
        <title>Sequencing the genomes of 1000 actinobacteria strains.</title>
        <authorList>
            <person name="Klenk H.-P."/>
        </authorList>
    </citation>
    <scope>NUCLEOTIDE SEQUENCE [LARGE SCALE GENOMIC DNA]</scope>
    <source>
        <strain evidence="7 8">DSM 15165</strain>
    </source>
</reference>
<dbReference type="InterPro" id="IPR050320">
    <property type="entry name" value="N5-glutamine_MTase"/>
</dbReference>
<sequence>MDASDDTALVRRLRAAGCVFAEEEAALLLEAAASPDELEALVERRVAGEPLEPLLGYAEFGGLRIHVDAGVFVPRRRTELLAREAAALAAPDDAVLDLCCGAGAIGAVIAARVPGAVVYAADVEPAAVRAARANLPPERVFEGDLFAALPASLRGGFAVIAVNAPYVPTDAIALMPPEARLYEPAVALDGGADGLDLHRRIAAEAPAWLTPRGAVVIETSDEQAERTAGLFEAVGFTPRVVSDPDLDGTVVVATASAAHADPAS</sequence>
<dbReference type="Proteomes" id="UP000578352">
    <property type="component" value="Unassembled WGS sequence"/>
</dbReference>
<name>A0A853CPD8_9MICO</name>
<keyword evidence="2 7" id="KW-0489">Methyltransferase</keyword>
<organism evidence="7 8">
    <name type="scientific">Leifsonia shinshuensis</name>
    <dbReference type="NCBI Taxonomy" id="150026"/>
    <lineage>
        <taxon>Bacteria</taxon>
        <taxon>Bacillati</taxon>
        <taxon>Actinomycetota</taxon>
        <taxon>Actinomycetes</taxon>
        <taxon>Micrococcales</taxon>
        <taxon>Microbacteriaceae</taxon>
        <taxon>Leifsonia</taxon>
    </lineage>
</organism>
<keyword evidence="4" id="KW-0949">S-adenosyl-L-methionine</keyword>
<proteinExistence type="predicted"/>
<dbReference type="Pfam" id="PF05175">
    <property type="entry name" value="MTS"/>
    <property type="match status" value="1"/>
</dbReference>
<comment type="caution">
    <text evidence="7">The sequence shown here is derived from an EMBL/GenBank/DDBJ whole genome shotgun (WGS) entry which is preliminary data.</text>
</comment>
<dbReference type="NCBIfam" id="TIGR00536">
    <property type="entry name" value="hemK_fam"/>
    <property type="match status" value="1"/>
</dbReference>
<dbReference type="EMBL" id="JACCFL010000001">
    <property type="protein sequence ID" value="NYJ22179.1"/>
    <property type="molecule type" value="Genomic_DNA"/>
</dbReference>
<dbReference type="Gene3D" id="3.40.50.150">
    <property type="entry name" value="Vaccinia Virus protein VP39"/>
    <property type="match status" value="1"/>
</dbReference>
<evidence type="ECO:0000256" key="1">
    <source>
        <dbReference type="ARBA" id="ARBA00012771"/>
    </source>
</evidence>
<evidence type="ECO:0000313" key="8">
    <source>
        <dbReference type="Proteomes" id="UP000578352"/>
    </source>
</evidence>
<dbReference type="GO" id="GO:0102559">
    <property type="term" value="F:peptide chain release factor N(5)-glutamine methyltransferase activity"/>
    <property type="evidence" value="ECO:0007669"/>
    <property type="project" value="UniProtKB-EC"/>
</dbReference>
<evidence type="ECO:0000259" key="6">
    <source>
        <dbReference type="Pfam" id="PF05175"/>
    </source>
</evidence>
<accession>A0A853CPD8</accession>
<comment type="catalytic activity">
    <reaction evidence="5">
        <text>L-glutaminyl-[peptide chain release factor] + S-adenosyl-L-methionine = N(5)-methyl-L-glutaminyl-[peptide chain release factor] + S-adenosyl-L-homocysteine + H(+)</text>
        <dbReference type="Rhea" id="RHEA:42896"/>
        <dbReference type="Rhea" id="RHEA-COMP:10271"/>
        <dbReference type="Rhea" id="RHEA-COMP:10272"/>
        <dbReference type="ChEBI" id="CHEBI:15378"/>
        <dbReference type="ChEBI" id="CHEBI:30011"/>
        <dbReference type="ChEBI" id="CHEBI:57856"/>
        <dbReference type="ChEBI" id="CHEBI:59789"/>
        <dbReference type="ChEBI" id="CHEBI:61891"/>
        <dbReference type="EC" id="2.1.1.297"/>
    </reaction>
</comment>
<dbReference type="AlphaFoldDB" id="A0A853CPD8"/>
<dbReference type="EC" id="2.1.1.297" evidence="1"/>
<dbReference type="RefSeq" id="WP_179604256.1">
    <property type="nucleotide sequence ID" value="NZ_BAABEH010000001.1"/>
</dbReference>
<evidence type="ECO:0000256" key="2">
    <source>
        <dbReference type="ARBA" id="ARBA00022603"/>
    </source>
</evidence>
<dbReference type="InterPro" id="IPR007848">
    <property type="entry name" value="Small_mtfrase_dom"/>
</dbReference>
<dbReference type="InterPro" id="IPR022446">
    <property type="entry name" value="MeTrfrase_put"/>
</dbReference>
<gene>
    <name evidence="7" type="ORF">HNR13_000466</name>
</gene>
<evidence type="ECO:0000256" key="3">
    <source>
        <dbReference type="ARBA" id="ARBA00022679"/>
    </source>
</evidence>
<evidence type="ECO:0000256" key="5">
    <source>
        <dbReference type="ARBA" id="ARBA00048391"/>
    </source>
</evidence>
<dbReference type="GO" id="GO:0032259">
    <property type="term" value="P:methylation"/>
    <property type="evidence" value="ECO:0007669"/>
    <property type="project" value="UniProtKB-KW"/>
</dbReference>
<dbReference type="SUPFAM" id="SSF53335">
    <property type="entry name" value="S-adenosyl-L-methionine-dependent methyltransferases"/>
    <property type="match status" value="1"/>
</dbReference>